<accession>A0A0F3MJK7</accession>
<dbReference type="InterPro" id="IPR050273">
    <property type="entry name" value="GppA/Ppx_hydrolase"/>
</dbReference>
<organism evidence="2 3">
    <name type="scientific">Orientia chuto str. Dubai</name>
    <dbReference type="NCBI Taxonomy" id="1359168"/>
    <lineage>
        <taxon>Bacteria</taxon>
        <taxon>Pseudomonadati</taxon>
        <taxon>Pseudomonadota</taxon>
        <taxon>Alphaproteobacteria</taxon>
        <taxon>Rickettsiales</taxon>
        <taxon>Rickettsiaceae</taxon>
        <taxon>Rickettsieae</taxon>
        <taxon>Orientia</taxon>
    </lineage>
</organism>
<dbReference type="STRING" id="1359168.OCHUTO_0748"/>
<dbReference type="Gene3D" id="3.30.420.40">
    <property type="match status" value="1"/>
</dbReference>
<sequence>MFYAVMDIGSNAIRAAIYQSADIASAKIYSDKFKADIWSLLEYDDIDVKHQSYLIIEHFIHIFNRVGVKKIKCVATAVLRGHYKASIFKDIIYKRYGINVEILSGEQEAYLTTIGLMLGIPNVDGIIADLGGGSLELVEVQQSRIISCISLPLGTKLLNKLENLSIDFIKERIPKFRNVSYCNLYLIGGAFRIIARFYMTCINYPTINIHNFRAQSNNILLYIAQLNGVNNINLGHYCSKLKVNSHATMILKALIEAFDVKTVIVSNYGLKEGVHVRNCFLPNSELPADVDKLNNSFADFFHTIENNNVLYECCSKLVNFQGNDYCLKEYVKMIFPLLIQPSETTKQIIMAAFVFLNCAKNINSLRIDFLPEYILTVDLPFSHTQRVMLSLILAKVVSDLRSILRITKIAKQILLKTEFYNSLIIGTIISIAKDIDGFPLENPSFSLLLINYKFIKLSTTFTLPKMVWIKIVSKLKKIGWFIRLSS</sequence>
<dbReference type="Pfam" id="PF02541">
    <property type="entry name" value="Ppx-GppA"/>
    <property type="match status" value="1"/>
</dbReference>
<comment type="caution">
    <text evidence="2">The sequence shown here is derived from an EMBL/GenBank/DDBJ whole genome shotgun (WGS) entry which is preliminary data.</text>
</comment>
<dbReference type="GO" id="GO:0006357">
    <property type="term" value="P:regulation of transcription by RNA polymerase II"/>
    <property type="evidence" value="ECO:0007669"/>
    <property type="project" value="TreeGrafter"/>
</dbReference>
<feature type="domain" description="Ppx/GppA phosphatase N-terminal" evidence="1">
    <location>
        <begin position="47"/>
        <end position="277"/>
    </location>
</feature>
<dbReference type="EMBL" id="LANP01000019">
    <property type="protein sequence ID" value="KJV55637.1"/>
    <property type="molecule type" value="Genomic_DNA"/>
</dbReference>
<dbReference type="PANTHER" id="PTHR30005:SF0">
    <property type="entry name" value="RETROGRADE REGULATION PROTEIN 2"/>
    <property type="match status" value="1"/>
</dbReference>
<dbReference type="AlphaFoldDB" id="A0A0F3MJK7"/>
<dbReference type="OrthoDB" id="3698573at2"/>
<name>A0A0F3MJK7_9RICK</name>
<dbReference type="PANTHER" id="PTHR30005">
    <property type="entry name" value="EXOPOLYPHOSPHATASE"/>
    <property type="match status" value="1"/>
</dbReference>
<dbReference type="SUPFAM" id="SSF53067">
    <property type="entry name" value="Actin-like ATPase domain"/>
    <property type="match status" value="2"/>
</dbReference>
<evidence type="ECO:0000313" key="2">
    <source>
        <dbReference type="EMBL" id="KJV55637.1"/>
    </source>
</evidence>
<dbReference type="InterPro" id="IPR003695">
    <property type="entry name" value="Ppx_GppA_N"/>
</dbReference>
<dbReference type="InterPro" id="IPR043129">
    <property type="entry name" value="ATPase_NBD"/>
</dbReference>
<dbReference type="Gene3D" id="3.30.420.150">
    <property type="entry name" value="Exopolyphosphatase. Domain 2"/>
    <property type="match status" value="1"/>
</dbReference>
<evidence type="ECO:0000259" key="1">
    <source>
        <dbReference type="Pfam" id="PF02541"/>
    </source>
</evidence>
<dbReference type="Proteomes" id="UP000033616">
    <property type="component" value="Unassembled WGS sequence"/>
</dbReference>
<evidence type="ECO:0000313" key="3">
    <source>
        <dbReference type="Proteomes" id="UP000033616"/>
    </source>
</evidence>
<gene>
    <name evidence="2" type="ORF">OCHUTO_0748</name>
</gene>
<dbReference type="PATRIC" id="fig|1359168.3.peg.380"/>
<keyword evidence="3" id="KW-1185">Reference proteome</keyword>
<proteinExistence type="predicted"/>
<reference evidence="2 3" key="1">
    <citation type="submission" date="2015-02" db="EMBL/GenBank/DDBJ databases">
        <title>Genome Sequencing of Rickettsiales.</title>
        <authorList>
            <person name="Daugherty S.C."/>
            <person name="Su Q."/>
            <person name="Abolude K."/>
            <person name="Beier-Sexton M."/>
            <person name="Carlyon J.A."/>
            <person name="Carter R."/>
            <person name="Day N.P."/>
            <person name="Dumler S.J."/>
            <person name="Dyachenko V."/>
            <person name="Godinez A."/>
            <person name="Kurtti T.J."/>
            <person name="Lichay M."/>
            <person name="Mullins K.E."/>
            <person name="Ott S."/>
            <person name="Pappas-Brown V."/>
            <person name="Paris D.H."/>
            <person name="Patel P."/>
            <person name="Richards A.L."/>
            <person name="Sadzewicz L."/>
            <person name="Sears K."/>
            <person name="Seidman D."/>
            <person name="Sengamalay N."/>
            <person name="Stenos J."/>
            <person name="Tallon L.J."/>
            <person name="Vincent G."/>
            <person name="Fraser C.M."/>
            <person name="Munderloh U."/>
            <person name="Dunning-Hotopp J.C."/>
        </authorList>
    </citation>
    <scope>NUCLEOTIDE SEQUENCE [LARGE SCALE GENOMIC DNA]</scope>
    <source>
        <strain evidence="2 3">Fuller</strain>
    </source>
</reference>
<protein>
    <submittedName>
        <fullName evidence="2">Ppx/GppA phosphatase family protein</fullName>
    </submittedName>
</protein>